<dbReference type="Pfam" id="PF08281">
    <property type="entry name" value="Sigma70_r4_2"/>
    <property type="match status" value="1"/>
</dbReference>
<feature type="domain" description="RNA polymerase sigma factor 70 region 4 type 2" evidence="5">
    <location>
        <begin position="130"/>
        <end position="174"/>
    </location>
</feature>
<dbReference type="InterPro" id="IPR013324">
    <property type="entry name" value="RNA_pol_sigma_r3/r4-like"/>
</dbReference>
<dbReference type="Gene3D" id="1.10.1740.10">
    <property type="match status" value="1"/>
</dbReference>
<dbReference type="PANTHER" id="PTHR43133:SF46">
    <property type="entry name" value="RNA POLYMERASE SIGMA-70 FACTOR ECF SUBFAMILY"/>
    <property type="match status" value="1"/>
</dbReference>
<dbReference type="GO" id="GO:0000428">
    <property type="term" value="C:DNA-directed RNA polymerase complex"/>
    <property type="evidence" value="ECO:0007669"/>
    <property type="project" value="UniProtKB-KW"/>
</dbReference>
<gene>
    <name evidence="6" type="ORF">GCM10011425_05770</name>
</gene>
<evidence type="ECO:0000259" key="5">
    <source>
        <dbReference type="Pfam" id="PF08281"/>
    </source>
</evidence>
<organism evidence="6 7">
    <name type="scientific">Mucilaginibacter galii</name>
    <dbReference type="NCBI Taxonomy" id="2005073"/>
    <lineage>
        <taxon>Bacteria</taxon>
        <taxon>Pseudomonadati</taxon>
        <taxon>Bacteroidota</taxon>
        <taxon>Sphingobacteriia</taxon>
        <taxon>Sphingobacteriales</taxon>
        <taxon>Sphingobacteriaceae</taxon>
        <taxon>Mucilaginibacter</taxon>
    </lineage>
</organism>
<proteinExistence type="inferred from homology"/>
<dbReference type="GO" id="GO:0003677">
    <property type="term" value="F:DNA binding"/>
    <property type="evidence" value="ECO:0007669"/>
    <property type="project" value="InterPro"/>
</dbReference>
<dbReference type="InterPro" id="IPR013249">
    <property type="entry name" value="RNA_pol_sigma70_r4_t2"/>
</dbReference>
<keyword evidence="7" id="KW-1185">Reference proteome</keyword>
<reference evidence="6" key="2">
    <citation type="submission" date="2020-09" db="EMBL/GenBank/DDBJ databases">
        <authorList>
            <person name="Sun Q."/>
            <person name="Sedlacek I."/>
        </authorList>
    </citation>
    <scope>NUCLEOTIDE SEQUENCE</scope>
    <source>
        <strain evidence="6">CCM 8711</strain>
    </source>
</reference>
<dbReference type="InterPro" id="IPR013325">
    <property type="entry name" value="RNA_pol_sigma_r2"/>
</dbReference>
<evidence type="ECO:0000313" key="7">
    <source>
        <dbReference type="Proteomes" id="UP000662074"/>
    </source>
</evidence>
<comment type="similarity">
    <text evidence="1">Belongs to the sigma-70 factor family. ECF subfamily.</text>
</comment>
<dbReference type="GO" id="GO:0016987">
    <property type="term" value="F:sigma factor activity"/>
    <property type="evidence" value="ECO:0007669"/>
    <property type="project" value="UniProtKB-KW"/>
</dbReference>
<comment type="caution">
    <text evidence="6">The sequence shown here is derived from an EMBL/GenBank/DDBJ whole genome shotgun (WGS) entry which is preliminary data.</text>
</comment>
<dbReference type="EMBL" id="BMDO01000001">
    <property type="protein sequence ID" value="GGI49365.1"/>
    <property type="molecule type" value="Genomic_DNA"/>
</dbReference>
<dbReference type="SUPFAM" id="SSF88659">
    <property type="entry name" value="Sigma3 and sigma4 domains of RNA polymerase sigma factors"/>
    <property type="match status" value="1"/>
</dbReference>
<dbReference type="InterPro" id="IPR039425">
    <property type="entry name" value="RNA_pol_sigma-70-like"/>
</dbReference>
<dbReference type="GO" id="GO:0006352">
    <property type="term" value="P:DNA-templated transcription initiation"/>
    <property type="evidence" value="ECO:0007669"/>
    <property type="project" value="InterPro"/>
</dbReference>
<sequence>MALSSLSDAELWNLILTDDYRAFTALYERYWLKMYNTALKYLHDEQASEEVVHDLFLNIWNRKRHLEIKEFDKYFKAATRYQVFAYLKKHKHTPVVYMETVTESYDAYDYNTADKSIAYKELELRLNSHLQLLPLRCKEIFLLSRMHHYTNFEIAQKLGINKRTVENQLTHALQSIRGNMKDILFSICVLFTFLLK</sequence>
<evidence type="ECO:0000256" key="1">
    <source>
        <dbReference type="ARBA" id="ARBA00010641"/>
    </source>
</evidence>
<dbReference type="AlphaFoldDB" id="A0A917J7K2"/>
<dbReference type="PANTHER" id="PTHR43133">
    <property type="entry name" value="RNA POLYMERASE ECF-TYPE SIGMA FACTO"/>
    <property type="match status" value="1"/>
</dbReference>
<keyword evidence="2" id="KW-0805">Transcription regulation</keyword>
<dbReference type="InterPro" id="IPR036388">
    <property type="entry name" value="WH-like_DNA-bd_sf"/>
</dbReference>
<evidence type="ECO:0000313" key="6">
    <source>
        <dbReference type="EMBL" id="GGI49365.1"/>
    </source>
</evidence>
<dbReference type="NCBIfam" id="TIGR02937">
    <property type="entry name" value="sigma70-ECF"/>
    <property type="match status" value="1"/>
</dbReference>
<keyword evidence="3" id="KW-0731">Sigma factor</keyword>
<reference evidence="6" key="1">
    <citation type="journal article" date="2014" name="Int. J. Syst. Evol. Microbiol.">
        <title>Complete genome sequence of Corynebacterium casei LMG S-19264T (=DSM 44701T), isolated from a smear-ripened cheese.</title>
        <authorList>
            <consortium name="US DOE Joint Genome Institute (JGI-PGF)"/>
            <person name="Walter F."/>
            <person name="Albersmeier A."/>
            <person name="Kalinowski J."/>
            <person name="Ruckert C."/>
        </authorList>
    </citation>
    <scope>NUCLEOTIDE SEQUENCE</scope>
    <source>
        <strain evidence="6">CCM 8711</strain>
    </source>
</reference>
<evidence type="ECO:0000256" key="4">
    <source>
        <dbReference type="ARBA" id="ARBA00023163"/>
    </source>
</evidence>
<dbReference type="RefSeq" id="WP_188413603.1">
    <property type="nucleotide sequence ID" value="NZ_BMDO01000001.1"/>
</dbReference>
<dbReference type="SUPFAM" id="SSF88946">
    <property type="entry name" value="Sigma2 domain of RNA polymerase sigma factors"/>
    <property type="match status" value="1"/>
</dbReference>
<evidence type="ECO:0000256" key="2">
    <source>
        <dbReference type="ARBA" id="ARBA00023015"/>
    </source>
</evidence>
<accession>A0A917J7K2</accession>
<dbReference type="Proteomes" id="UP000662074">
    <property type="component" value="Unassembled WGS sequence"/>
</dbReference>
<protein>
    <submittedName>
        <fullName evidence="6">DNA-directed RNA polymerase sigma-70 factor</fullName>
    </submittedName>
</protein>
<keyword evidence="4" id="KW-0804">Transcription</keyword>
<keyword evidence="6" id="KW-0240">DNA-directed RNA polymerase</keyword>
<evidence type="ECO:0000256" key="3">
    <source>
        <dbReference type="ARBA" id="ARBA00023082"/>
    </source>
</evidence>
<dbReference type="InterPro" id="IPR014284">
    <property type="entry name" value="RNA_pol_sigma-70_dom"/>
</dbReference>
<name>A0A917J7K2_9SPHI</name>
<dbReference type="Gene3D" id="1.10.10.10">
    <property type="entry name" value="Winged helix-like DNA-binding domain superfamily/Winged helix DNA-binding domain"/>
    <property type="match status" value="1"/>
</dbReference>